<organism evidence="3">
    <name type="scientific">freshwater metagenome</name>
    <dbReference type="NCBI Taxonomy" id="449393"/>
    <lineage>
        <taxon>unclassified sequences</taxon>
        <taxon>metagenomes</taxon>
        <taxon>ecological metagenomes</taxon>
    </lineage>
</organism>
<dbReference type="SUPFAM" id="SSF51905">
    <property type="entry name" value="FAD/NAD(P)-binding domain"/>
    <property type="match status" value="1"/>
</dbReference>
<dbReference type="EMBL" id="CAESAI010000062">
    <property type="protein sequence ID" value="CAB4344871.1"/>
    <property type="molecule type" value="Genomic_DNA"/>
</dbReference>
<dbReference type="InterPro" id="IPR006076">
    <property type="entry name" value="FAD-dep_OxRdtase"/>
</dbReference>
<evidence type="ECO:0000313" key="4">
    <source>
        <dbReference type="EMBL" id="CAB4344871.1"/>
    </source>
</evidence>
<evidence type="ECO:0000313" key="5">
    <source>
        <dbReference type="EMBL" id="CAB4714809.1"/>
    </source>
</evidence>
<dbReference type="InterPro" id="IPR036188">
    <property type="entry name" value="FAD/NAD-bd_sf"/>
</dbReference>
<evidence type="ECO:0000259" key="2">
    <source>
        <dbReference type="Pfam" id="PF01266"/>
    </source>
</evidence>
<dbReference type="EMBL" id="CAESAD010000011">
    <property type="protein sequence ID" value="CAB4343646.1"/>
    <property type="molecule type" value="Genomic_DNA"/>
</dbReference>
<keyword evidence="1" id="KW-0560">Oxidoreductase</keyword>
<proteinExistence type="predicted"/>
<dbReference type="Pfam" id="PF01266">
    <property type="entry name" value="DAO"/>
    <property type="match status" value="1"/>
</dbReference>
<evidence type="ECO:0000256" key="1">
    <source>
        <dbReference type="ARBA" id="ARBA00023002"/>
    </source>
</evidence>
<dbReference type="EMBL" id="CAEZYC010000071">
    <property type="protein sequence ID" value="CAB4714809.1"/>
    <property type="molecule type" value="Genomic_DNA"/>
</dbReference>
<dbReference type="AlphaFoldDB" id="A0A6J5ZQS0"/>
<protein>
    <submittedName>
        <fullName evidence="3">Unannotated protein</fullName>
    </submittedName>
</protein>
<gene>
    <name evidence="5" type="ORF">UFOPK2648_01098</name>
    <name evidence="6" type="ORF">UFOPK2824_00313</name>
    <name evidence="4" type="ORF">UFOPK3406_01420</name>
    <name evidence="3" type="ORF">UFOPK3925_01267</name>
</gene>
<dbReference type="EMBL" id="CAEZZD010000029">
    <property type="protein sequence ID" value="CAB4743655.1"/>
    <property type="molecule type" value="Genomic_DNA"/>
</dbReference>
<dbReference type="Gene3D" id="3.30.9.10">
    <property type="entry name" value="D-Amino Acid Oxidase, subunit A, domain 2"/>
    <property type="match status" value="1"/>
</dbReference>
<reference evidence="3" key="1">
    <citation type="submission" date="2020-05" db="EMBL/GenBank/DDBJ databases">
        <authorList>
            <person name="Chiriac C."/>
            <person name="Salcher M."/>
            <person name="Ghai R."/>
            <person name="Kavagutti S V."/>
        </authorList>
    </citation>
    <scope>NUCLEOTIDE SEQUENCE</scope>
</reference>
<sequence>MSDFDAIVIGGGIAGASIGYELSSDRSVCLLEMEDALAFHTTGRSAATFLEALGTDQIRGLTTGSRAFLENPPEMIESAPLSPLPLLMYAKHGRSVAIKEFYEAVNRWVPNSELLDASQVIEHCPVMREEHVESGFYDPNAMELDVQAIHQGYVRGFRANGGKIHRSEKVVSMKHESGIWEVSTSAGNSYRAPIVVNAAGAWGDEVAKLAGVATCGLVPKVRTIFMVNSPSGNDTKDLPIVGDIDGAYYFKPEGNQFLVSPMDQTPSAPCDASADEIEIARALDELNAATTINAKSVNSNWGGLRTFVADENPVLGFDPHVEGFFWMVGQGGYGIQTSPAVARLSAALVRGQGAPKDLVDRGVDTQVLAPGRPSLLPK</sequence>
<name>A0A6J5ZQS0_9ZZZZ</name>
<dbReference type="GO" id="GO:0016491">
    <property type="term" value="F:oxidoreductase activity"/>
    <property type="evidence" value="ECO:0007669"/>
    <property type="project" value="UniProtKB-KW"/>
</dbReference>
<dbReference type="Gene3D" id="3.50.50.60">
    <property type="entry name" value="FAD/NAD(P)-binding domain"/>
    <property type="match status" value="1"/>
</dbReference>
<dbReference type="PANTHER" id="PTHR13847">
    <property type="entry name" value="SARCOSINE DEHYDROGENASE-RELATED"/>
    <property type="match status" value="1"/>
</dbReference>
<dbReference type="PANTHER" id="PTHR13847:SF287">
    <property type="entry name" value="FAD-DEPENDENT OXIDOREDUCTASE DOMAIN-CONTAINING PROTEIN 1"/>
    <property type="match status" value="1"/>
</dbReference>
<evidence type="ECO:0000313" key="6">
    <source>
        <dbReference type="EMBL" id="CAB4743655.1"/>
    </source>
</evidence>
<evidence type="ECO:0000313" key="3">
    <source>
        <dbReference type="EMBL" id="CAB4343646.1"/>
    </source>
</evidence>
<feature type="domain" description="FAD dependent oxidoreductase" evidence="2">
    <location>
        <begin position="5"/>
        <end position="348"/>
    </location>
</feature>
<accession>A0A6J5ZQS0</accession>
<dbReference type="GO" id="GO:0005737">
    <property type="term" value="C:cytoplasm"/>
    <property type="evidence" value="ECO:0007669"/>
    <property type="project" value="TreeGrafter"/>
</dbReference>